<accession>A0A222G8P4</accession>
<gene>
    <name evidence="2" type="ORF">B5D82_10615</name>
</gene>
<dbReference type="InterPro" id="IPR025187">
    <property type="entry name" value="DUF4112"/>
</dbReference>
<feature type="transmembrane region" description="Helical" evidence="1">
    <location>
        <begin position="34"/>
        <end position="59"/>
    </location>
</feature>
<evidence type="ECO:0000313" key="2">
    <source>
        <dbReference type="EMBL" id="ASP48171.1"/>
    </source>
</evidence>
<proteinExistence type="predicted"/>
<dbReference type="RefSeq" id="WP_081151405.1">
    <property type="nucleotide sequence ID" value="NZ_CP020465.1"/>
</dbReference>
<dbReference type="EMBL" id="CP020465">
    <property type="protein sequence ID" value="ASP48171.1"/>
    <property type="molecule type" value="Genomic_DNA"/>
</dbReference>
<dbReference type="PANTHER" id="PTHR35519:SF2">
    <property type="entry name" value="PH DOMAIN PROTEIN"/>
    <property type="match status" value="1"/>
</dbReference>
<evidence type="ECO:0000256" key="1">
    <source>
        <dbReference type="SAM" id="Phobius"/>
    </source>
</evidence>
<name>A0A222G8P4_9GAMM</name>
<reference evidence="2 3" key="1">
    <citation type="submission" date="2017-08" db="EMBL/GenBank/DDBJ databases">
        <title>Complete genome of Colwellia sp. NB097-1, a psychrophile bacterium ioslated from Bering Sea.</title>
        <authorList>
            <person name="Chen X."/>
        </authorList>
    </citation>
    <scope>NUCLEOTIDE SEQUENCE [LARGE SCALE GENOMIC DNA]</scope>
    <source>
        <strain evidence="2 3">NB097-1</strain>
    </source>
</reference>
<evidence type="ECO:0000313" key="3">
    <source>
        <dbReference type="Proteomes" id="UP000202259"/>
    </source>
</evidence>
<dbReference type="AlphaFoldDB" id="A0A222G8P4"/>
<dbReference type="PANTHER" id="PTHR35519">
    <property type="entry name" value="MEMBRANE PROTEINS"/>
    <property type="match status" value="1"/>
</dbReference>
<dbReference type="Pfam" id="PF13430">
    <property type="entry name" value="DUF4112"/>
    <property type="match status" value="1"/>
</dbReference>
<keyword evidence="1" id="KW-1133">Transmembrane helix</keyword>
<keyword evidence="3" id="KW-1185">Reference proteome</keyword>
<keyword evidence="1" id="KW-0472">Membrane</keyword>
<protein>
    <submittedName>
        <fullName evidence="2">DUF4112 domain-containing protein</fullName>
    </submittedName>
</protein>
<sequence>MNDLDQAPKTLLKAQQLANLADAKIRIPILGIRLGLDFIIGLIPVLGDLVMVGLSLSIVGMAKTMHVPKALRMIMLRNIALDFLLGIIPFFGDVVDLFYKSNLKNVRIMEEWWLSKQSQ</sequence>
<organism evidence="2 3">
    <name type="scientific">Cognaticolwellia beringensis</name>
    <dbReference type="NCBI Taxonomy" id="1967665"/>
    <lineage>
        <taxon>Bacteria</taxon>
        <taxon>Pseudomonadati</taxon>
        <taxon>Pseudomonadota</taxon>
        <taxon>Gammaproteobacteria</taxon>
        <taxon>Alteromonadales</taxon>
        <taxon>Colwelliaceae</taxon>
        <taxon>Cognaticolwellia</taxon>
    </lineage>
</organism>
<dbReference type="Proteomes" id="UP000202259">
    <property type="component" value="Chromosome"/>
</dbReference>
<keyword evidence="1" id="KW-0812">Transmembrane</keyword>
<dbReference type="KEGG" id="cber:B5D82_10615"/>
<dbReference type="OrthoDB" id="513552at2"/>
<feature type="transmembrane region" description="Helical" evidence="1">
    <location>
        <begin position="79"/>
        <end position="99"/>
    </location>
</feature>